<evidence type="ECO:0000313" key="3">
    <source>
        <dbReference type="Proteomes" id="UP000807353"/>
    </source>
</evidence>
<dbReference type="EMBL" id="MU150261">
    <property type="protein sequence ID" value="KAF9463543.1"/>
    <property type="molecule type" value="Genomic_DNA"/>
</dbReference>
<feature type="region of interest" description="Disordered" evidence="1">
    <location>
        <begin position="159"/>
        <end position="194"/>
    </location>
</feature>
<feature type="compositionally biased region" description="Polar residues" evidence="1">
    <location>
        <begin position="1"/>
        <end position="18"/>
    </location>
</feature>
<organism evidence="2 3">
    <name type="scientific">Collybia nuda</name>
    <dbReference type="NCBI Taxonomy" id="64659"/>
    <lineage>
        <taxon>Eukaryota</taxon>
        <taxon>Fungi</taxon>
        <taxon>Dikarya</taxon>
        <taxon>Basidiomycota</taxon>
        <taxon>Agaricomycotina</taxon>
        <taxon>Agaricomycetes</taxon>
        <taxon>Agaricomycetidae</taxon>
        <taxon>Agaricales</taxon>
        <taxon>Tricholomatineae</taxon>
        <taxon>Clitocybaceae</taxon>
        <taxon>Collybia</taxon>
    </lineage>
</organism>
<reference evidence="2" key="1">
    <citation type="submission" date="2020-11" db="EMBL/GenBank/DDBJ databases">
        <authorList>
            <consortium name="DOE Joint Genome Institute"/>
            <person name="Ahrendt S."/>
            <person name="Riley R."/>
            <person name="Andreopoulos W."/>
            <person name="Labutti K."/>
            <person name="Pangilinan J."/>
            <person name="Ruiz-Duenas F.J."/>
            <person name="Barrasa J.M."/>
            <person name="Sanchez-Garcia M."/>
            <person name="Camarero S."/>
            <person name="Miyauchi S."/>
            <person name="Serrano A."/>
            <person name="Linde D."/>
            <person name="Babiker R."/>
            <person name="Drula E."/>
            <person name="Ayuso-Fernandez I."/>
            <person name="Pacheco R."/>
            <person name="Padilla G."/>
            <person name="Ferreira P."/>
            <person name="Barriuso J."/>
            <person name="Kellner H."/>
            <person name="Castanera R."/>
            <person name="Alfaro M."/>
            <person name="Ramirez L."/>
            <person name="Pisabarro A.G."/>
            <person name="Kuo A."/>
            <person name="Tritt A."/>
            <person name="Lipzen A."/>
            <person name="He G."/>
            <person name="Yan M."/>
            <person name="Ng V."/>
            <person name="Cullen D."/>
            <person name="Martin F."/>
            <person name="Rosso M.-N."/>
            <person name="Henrissat B."/>
            <person name="Hibbett D."/>
            <person name="Martinez A.T."/>
            <person name="Grigoriev I.V."/>
        </authorList>
    </citation>
    <scope>NUCLEOTIDE SEQUENCE</scope>
    <source>
        <strain evidence="2">CBS 247.69</strain>
    </source>
</reference>
<proteinExistence type="predicted"/>
<comment type="caution">
    <text evidence="2">The sequence shown here is derived from an EMBL/GenBank/DDBJ whole genome shotgun (WGS) entry which is preliminary data.</text>
</comment>
<gene>
    <name evidence="2" type="ORF">BDZ94DRAFT_1308655</name>
</gene>
<sequence>MSQAGLSSNLVNDTSNVLNNSAPIASSSNANGSSSSKTADSSSTVLNSKNKSSDIPSIPTRLSEHIANSQQNRPNIYMTKQNSNLPTLPEEDIAIIVDFTANPTPSVNPRKHARVSQGAANEGTADKSPTKKRGCKGKGKAAEVPLDVDSMDALLGTATQSTSRAVPTDTHHSPPAVPSRTPPPIPCNDLASPSPSDKLFTYTQSELEALIAEHADRLVNNLQSSHEVPAALHSVTIPALRYTHLPVTLLLSLPWPLHDLTP</sequence>
<protein>
    <submittedName>
        <fullName evidence="2">Uncharacterized protein</fullName>
    </submittedName>
</protein>
<evidence type="ECO:0000256" key="1">
    <source>
        <dbReference type="SAM" id="MobiDB-lite"/>
    </source>
</evidence>
<name>A0A9P5Y785_9AGAR</name>
<keyword evidence="3" id="KW-1185">Reference proteome</keyword>
<evidence type="ECO:0000313" key="2">
    <source>
        <dbReference type="EMBL" id="KAF9463543.1"/>
    </source>
</evidence>
<feature type="compositionally biased region" description="Polar residues" evidence="1">
    <location>
        <begin position="44"/>
        <end position="55"/>
    </location>
</feature>
<dbReference type="Proteomes" id="UP000807353">
    <property type="component" value="Unassembled WGS sequence"/>
</dbReference>
<feature type="compositionally biased region" description="Basic residues" evidence="1">
    <location>
        <begin position="130"/>
        <end position="139"/>
    </location>
</feature>
<dbReference type="AlphaFoldDB" id="A0A9P5Y785"/>
<feature type="region of interest" description="Disordered" evidence="1">
    <location>
        <begin position="1"/>
        <end position="58"/>
    </location>
</feature>
<feature type="compositionally biased region" description="Low complexity" evidence="1">
    <location>
        <begin position="19"/>
        <end position="43"/>
    </location>
</feature>
<accession>A0A9P5Y785</accession>
<feature type="region of interest" description="Disordered" evidence="1">
    <location>
        <begin position="102"/>
        <end position="143"/>
    </location>
</feature>
<feature type="compositionally biased region" description="Pro residues" evidence="1">
    <location>
        <begin position="175"/>
        <end position="186"/>
    </location>
</feature>